<reference evidence="3" key="1">
    <citation type="journal article" date="2019" name="Int. J. Syst. Evol. Microbiol.">
        <title>The Global Catalogue of Microorganisms (GCM) 10K type strain sequencing project: providing services to taxonomists for standard genome sequencing and annotation.</title>
        <authorList>
            <consortium name="The Broad Institute Genomics Platform"/>
            <consortium name="The Broad Institute Genome Sequencing Center for Infectious Disease"/>
            <person name="Wu L."/>
            <person name="Ma J."/>
        </authorList>
    </citation>
    <scope>NUCLEOTIDE SEQUENCE [LARGE SCALE GENOMIC DNA]</scope>
    <source>
        <strain evidence="3">CCM 8904</strain>
    </source>
</reference>
<dbReference type="Pfam" id="PF00563">
    <property type="entry name" value="EAL"/>
    <property type="match status" value="1"/>
</dbReference>
<accession>A0ABW1RJ27</accession>
<dbReference type="Proteomes" id="UP001596289">
    <property type="component" value="Unassembled WGS sequence"/>
</dbReference>
<keyword evidence="3" id="KW-1185">Reference proteome</keyword>
<name>A0ABW1RJ27_9LACO</name>
<dbReference type="EMBL" id="JBHSSL010000113">
    <property type="protein sequence ID" value="MFC6171547.1"/>
    <property type="molecule type" value="Genomic_DNA"/>
</dbReference>
<evidence type="ECO:0000313" key="3">
    <source>
        <dbReference type="Proteomes" id="UP001596289"/>
    </source>
</evidence>
<comment type="caution">
    <text evidence="2">The sequence shown here is derived from an EMBL/GenBank/DDBJ whole genome shotgun (WGS) entry which is preliminary data.</text>
</comment>
<organism evidence="2 3">
    <name type="scientific">Loigolactobacillus jiayinensis</name>
    <dbReference type="NCBI Taxonomy" id="2486016"/>
    <lineage>
        <taxon>Bacteria</taxon>
        <taxon>Bacillati</taxon>
        <taxon>Bacillota</taxon>
        <taxon>Bacilli</taxon>
        <taxon>Lactobacillales</taxon>
        <taxon>Lactobacillaceae</taxon>
        <taxon>Loigolactobacillus</taxon>
    </lineage>
</organism>
<evidence type="ECO:0000259" key="1">
    <source>
        <dbReference type="PROSITE" id="PS50883"/>
    </source>
</evidence>
<proteinExistence type="predicted"/>
<gene>
    <name evidence="2" type="ORF">ACFQGP_13385</name>
</gene>
<dbReference type="InterPro" id="IPR001633">
    <property type="entry name" value="EAL_dom"/>
</dbReference>
<dbReference type="InterPro" id="IPR035919">
    <property type="entry name" value="EAL_sf"/>
</dbReference>
<dbReference type="PANTHER" id="PTHR33121">
    <property type="entry name" value="CYCLIC DI-GMP PHOSPHODIESTERASE PDEF"/>
    <property type="match status" value="1"/>
</dbReference>
<dbReference type="RefSeq" id="WP_125552807.1">
    <property type="nucleotide sequence ID" value="NZ_JBHSSL010000113.1"/>
</dbReference>
<dbReference type="SMART" id="SM00052">
    <property type="entry name" value="EAL"/>
    <property type="match status" value="1"/>
</dbReference>
<protein>
    <submittedName>
        <fullName evidence="2">EAL domain-containing protein</fullName>
    </submittedName>
</protein>
<evidence type="ECO:0000313" key="2">
    <source>
        <dbReference type="EMBL" id="MFC6171547.1"/>
    </source>
</evidence>
<dbReference type="Gene3D" id="3.20.20.450">
    <property type="entry name" value="EAL domain"/>
    <property type="match status" value="1"/>
</dbReference>
<dbReference type="PANTHER" id="PTHR33121:SF70">
    <property type="entry name" value="SIGNALING PROTEIN YKOW"/>
    <property type="match status" value="1"/>
</dbReference>
<dbReference type="PROSITE" id="PS50883">
    <property type="entry name" value="EAL"/>
    <property type="match status" value="1"/>
</dbReference>
<sequence length="222" mass="25485">MLCFWGQPRYSREPFAPFGYELFLREGEPDHWRVPTDFSQFTAQQIIDLLIRTAPQLPKSTPNLSINADIDQFVDPKFYLRFAQIKQQLPTVNLAVELTEHPAKHPIADTQLLAAARSFDQFGMRVILDDVGSGDNNLARIELMDPYVHEYKFAVQNFRPAQTLEAILPKLTYWHAMAKQHHKLLTIEGVESVADIAVLSHYQVEMLQGYFLGRPEYLPAEA</sequence>
<dbReference type="SUPFAM" id="SSF141868">
    <property type="entry name" value="EAL domain-like"/>
    <property type="match status" value="1"/>
</dbReference>
<feature type="domain" description="EAL" evidence="1">
    <location>
        <begin position="1"/>
        <end position="222"/>
    </location>
</feature>
<dbReference type="InterPro" id="IPR050706">
    <property type="entry name" value="Cyclic-di-GMP_PDE-like"/>
</dbReference>